<feature type="transmembrane region" description="Helical" evidence="6">
    <location>
        <begin position="299"/>
        <end position="325"/>
    </location>
</feature>
<dbReference type="Proteomes" id="UP000662572">
    <property type="component" value="Unassembled WGS sequence"/>
</dbReference>
<feature type="transmembrane region" description="Helical" evidence="6">
    <location>
        <begin position="81"/>
        <end position="102"/>
    </location>
</feature>
<accession>A0A918UPV5</accession>
<dbReference type="EMBL" id="BMZB01000001">
    <property type="protein sequence ID" value="GGZ25450.1"/>
    <property type="molecule type" value="Genomic_DNA"/>
</dbReference>
<feature type="transmembrane region" description="Helical" evidence="6">
    <location>
        <begin position="130"/>
        <end position="151"/>
    </location>
</feature>
<dbReference type="AlphaFoldDB" id="A0A918UPV5"/>
<dbReference type="PANTHER" id="PTHR23504">
    <property type="entry name" value="MAJOR FACILITATOR SUPERFAMILY DOMAIN-CONTAINING PROTEIN 10"/>
    <property type="match status" value="1"/>
</dbReference>
<keyword evidence="4 6" id="KW-1133">Transmembrane helix</keyword>
<dbReference type="GO" id="GO:0022857">
    <property type="term" value="F:transmembrane transporter activity"/>
    <property type="evidence" value="ECO:0007669"/>
    <property type="project" value="InterPro"/>
</dbReference>
<keyword evidence="3 6" id="KW-0812">Transmembrane</keyword>
<dbReference type="Gene3D" id="1.20.1250.20">
    <property type="entry name" value="MFS general substrate transporter like domains"/>
    <property type="match status" value="1"/>
</dbReference>
<organism evidence="8 9">
    <name type="scientific">Asticcacaulis endophyticus</name>
    <dbReference type="NCBI Taxonomy" id="1395890"/>
    <lineage>
        <taxon>Bacteria</taxon>
        <taxon>Pseudomonadati</taxon>
        <taxon>Pseudomonadota</taxon>
        <taxon>Alphaproteobacteria</taxon>
        <taxon>Caulobacterales</taxon>
        <taxon>Caulobacteraceae</taxon>
        <taxon>Asticcacaulis</taxon>
    </lineage>
</organism>
<dbReference type="SUPFAM" id="SSF103473">
    <property type="entry name" value="MFS general substrate transporter"/>
    <property type="match status" value="1"/>
</dbReference>
<dbReference type="InterPro" id="IPR001958">
    <property type="entry name" value="Tet-R_TetA/multi-R_MdtG-like"/>
</dbReference>
<reference evidence="8" key="2">
    <citation type="submission" date="2020-09" db="EMBL/GenBank/DDBJ databases">
        <authorList>
            <person name="Sun Q."/>
            <person name="Kim S."/>
        </authorList>
    </citation>
    <scope>NUCLEOTIDE SEQUENCE</scope>
    <source>
        <strain evidence="8">KCTC 32296</strain>
    </source>
</reference>
<keyword evidence="2" id="KW-0813">Transport</keyword>
<proteinExistence type="predicted"/>
<feature type="domain" description="Major facilitator superfamily (MFS) profile" evidence="7">
    <location>
        <begin position="6"/>
        <end position="390"/>
    </location>
</feature>
<protein>
    <submittedName>
        <fullName evidence="8">Tetracycline resistance MFS efflux pump</fullName>
    </submittedName>
</protein>
<feature type="transmembrane region" description="Helical" evidence="6">
    <location>
        <begin position="367"/>
        <end position="386"/>
    </location>
</feature>
<dbReference type="InterPro" id="IPR036259">
    <property type="entry name" value="MFS_trans_sf"/>
</dbReference>
<evidence type="ECO:0000256" key="5">
    <source>
        <dbReference type="ARBA" id="ARBA00023136"/>
    </source>
</evidence>
<evidence type="ECO:0000259" key="7">
    <source>
        <dbReference type="PROSITE" id="PS50850"/>
    </source>
</evidence>
<feature type="transmembrane region" description="Helical" evidence="6">
    <location>
        <begin position="163"/>
        <end position="185"/>
    </location>
</feature>
<dbReference type="PANTHER" id="PTHR23504:SF15">
    <property type="entry name" value="MAJOR FACILITATOR SUPERFAMILY (MFS) PROFILE DOMAIN-CONTAINING PROTEIN"/>
    <property type="match status" value="1"/>
</dbReference>
<dbReference type="InterPro" id="IPR020846">
    <property type="entry name" value="MFS_dom"/>
</dbReference>
<keyword evidence="5 6" id="KW-0472">Membrane</keyword>
<sequence length="396" mass="42180">MRDNGALVALFSVVFVNMVGFGIVMPLLPFFAEHLNAGPFQVALMFSAYSLGQFFAEPLWGWLSDRLGRKPVLLVTTASNVLFYVALALCGNIWLAIFIRFLSGLGSGNISTIQGYISDMSEPHQRASRMSLLGAAFSLGFIIGPFIGGVLARDAGNSGDEVYALPLYAAAVMAGLAALGVILFVKESRPKSHAQPPDFLGAFSEARANPVISRVIIATLCYMGAFAGLESIFALWAKHRYNWGPQDIGMIFLCIGITAALMQVVLTRRLVRLYGEAKVMAGGLAVFGASFILQGANQWAILIAPIVMFGTVGQAVVFSNISALISKAAPPDRQGAMLGFNMSMGAVARIIGPILAGFLFSRFGPDAPILFGAVLCLPAAWMALQVDKAAQKMGIR</sequence>
<dbReference type="GO" id="GO:0016020">
    <property type="term" value="C:membrane"/>
    <property type="evidence" value="ECO:0007669"/>
    <property type="project" value="UniProtKB-SubCell"/>
</dbReference>
<evidence type="ECO:0000256" key="4">
    <source>
        <dbReference type="ARBA" id="ARBA00022989"/>
    </source>
</evidence>
<dbReference type="Pfam" id="PF07690">
    <property type="entry name" value="MFS_1"/>
    <property type="match status" value="1"/>
</dbReference>
<comment type="subcellular location">
    <subcellularLocation>
        <location evidence="1">Membrane</location>
        <topology evidence="1">Multi-pass membrane protein</topology>
    </subcellularLocation>
</comment>
<dbReference type="InterPro" id="IPR011701">
    <property type="entry name" value="MFS"/>
</dbReference>
<evidence type="ECO:0000256" key="1">
    <source>
        <dbReference type="ARBA" id="ARBA00004141"/>
    </source>
</evidence>
<gene>
    <name evidence="8" type="ORF">GCM10011273_08540</name>
</gene>
<name>A0A918UPV5_9CAUL</name>
<dbReference type="PROSITE" id="PS50850">
    <property type="entry name" value="MFS"/>
    <property type="match status" value="1"/>
</dbReference>
<evidence type="ECO:0000256" key="6">
    <source>
        <dbReference type="SAM" id="Phobius"/>
    </source>
</evidence>
<evidence type="ECO:0000313" key="9">
    <source>
        <dbReference type="Proteomes" id="UP000662572"/>
    </source>
</evidence>
<evidence type="ECO:0000256" key="3">
    <source>
        <dbReference type="ARBA" id="ARBA00022692"/>
    </source>
</evidence>
<feature type="transmembrane region" description="Helical" evidence="6">
    <location>
        <begin position="215"/>
        <end position="236"/>
    </location>
</feature>
<feature type="transmembrane region" description="Helical" evidence="6">
    <location>
        <begin position="273"/>
        <end position="293"/>
    </location>
</feature>
<reference evidence="8" key="1">
    <citation type="journal article" date="2014" name="Int. J. Syst. Evol. Microbiol.">
        <title>Complete genome sequence of Corynebacterium casei LMG S-19264T (=DSM 44701T), isolated from a smear-ripened cheese.</title>
        <authorList>
            <consortium name="US DOE Joint Genome Institute (JGI-PGF)"/>
            <person name="Walter F."/>
            <person name="Albersmeier A."/>
            <person name="Kalinowski J."/>
            <person name="Ruckert C."/>
        </authorList>
    </citation>
    <scope>NUCLEOTIDE SEQUENCE</scope>
    <source>
        <strain evidence="8">KCTC 32296</strain>
    </source>
</reference>
<evidence type="ECO:0000313" key="8">
    <source>
        <dbReference type="EMBL" id="GGZ25450.1"/>
    </source>
</evidence>
<feature type="transmembrane region" description="Helical" evidence="6">
    <location>
        <begin position="6"/>
        <end position="28"/>
    </location>
</feature>
<evidence type="ECO:0000256" key="2">
    <source>
        <dbReference type="ARBA" id="ARBA00022448"/>
    </source>
</evidence>
<keyword evidence="9" id="KW-1185">Reference proteome</keyword>
<dbReference type="CDD" id="cd17330">
    <property type="entry name" value="MFS_SLC46_TetA_like"/>
    <property type="match status" value="1"/>
</dbReference>
<feature type="transmembrane region" description="Helical" evidence="6">
    <location>
        <begin position="248"/>
        <end position="266"/>
    </location>
</feature>
<feature type="transmembrane region" description="Helical" evidence="6">
    <location>
        <begin position="337"/>
        <end position="361"/>
    </location>
</feature>
<comment type="caution">
    <text evidence="8">The sequence shown here is derived from an EMBL/GenBank/DDBJ whole genome shotgun (WGS) entry which is preliminary data.</text>
</comment>
<dbReference type="PRINTS" id="PR01035">
    <property type="entry name" value="TCRTETA"/>
</dbReference>